<sequence>VSLNRGDVGQELGSRRLSEVTAWRSQHTLIDPILSVLTIDSEPSPLYHGDRHKKLSHIEGNGPPRYDPMFEAWDDEDSLIMTWLWNSMTPEIS</sequence>
<feature type="non-terminal residue" evidence="1">
    <location>
        <position position="93"/>
    </location>
</feature>
<organism evidence="1 2">
    <name type="scientific">Mucuna pruriens</name>
    <name type="common">Velvet bean</name>
    <name type="synonym">Dolichos pruriens</name>
    <dbReference type="NCBI Taxonomy" id="157652"/>
    <lineage>
        <taxon>Eukaryota</taxon>
        <taxon>Viridiplantae</taxon>
        <taxon>Streptophyta</taxon>
        <taxon>Embryophyta</taxon>
        <taxon>Tracheophyta</taxon>
        <taxon>Spermatophyta</taxon>
        <taxon>Magnoliopsida</taxon>
        <taxon>eudicotyledons</taxon>
        <taxon>Gunneridae</taxon>
        <taxon>Pentapetalae</taxon>
        <taxon>rosids</taxon>
        <taxon>fabids</taxon>
        <taxon>Fabales</taxon>
        <taxon>Fabaceae</taxon>
        <taxon>Papilionoideae</taxon>
        <taxon>50 kb inversion clade</taxon>
        <taxon>NPAAA clade</taxon>
        <taxon>indigoferoid/millettioid clade</taxon>
        <taxon>Phaseoleae</taxon>
        <taxon>Mucuna</taxon>
    </lineage>
</organism>
<accession>A0A371FU68</accession>
<dbReference type="AlphaFoldDB" id="A0A371FU68"/>
<dbReference type="EMBL" id="QJKJ01007800">
    <property type="protein sequence ID" value="RDX81897.1"/>
    <property type="molecule type" value="Genomic_DNA"/>
</dbReference>
<gene>
    <name evidence="1" type="ORF">CR513_37380</name>
</gene>
<proteinExistence type="predicted"/>
<evidence type="ECO:0000313" key="1">
    <source>
        <dbReference type="EMBL" id="RDX81897.1"/>
    </source>
</evidence>
<feature type="non-terminal residue" evidence="1">
    <location>
        <position position="1"/>
    </location>
</feature>
<dbReference type="Proteomes" id="UP000257109">
    <property type="component" value="Unassembled WGS sequence"/>
</dbReference>
<dbReference type="OrthoDB" id="1746033at2759"/>
<comment type="caution">
    <text evidence="1">The sequence shown here is derived from an EMBL/GenBank/DDBJ whole genome shotgun (WGS) entry which is preliminary data.</text>
</comment>
<protein>
    <submittedName>
        <fullName evidence="1">Uncharacterized protein</fullName>
    </submittedName>
</protein>
<evidence type="ECO:0000313" key="2">
    <source>
        <dbReference type="Proteomes" id="UP000257109"/>
    </source>
</evidence>
<reference evidence="1" key="1">
    <citation type="submission" date="2018-05" db="EMBL/GenBank/DDBJ databases">
        <title>Draft genome of Mucuna pruriens seed.</title>
        <authorList>
            <person name="Nnadi N.E."/>
            <person name="Vos R."/>
            <person name="Hasami M.H."/>
            <person name="Devisetty U.K."/>
            <person name="Aguiy J.C."/>
        </authorList>
    </citation>
    <scope>NUCLEOTIDE SEQUENCE [LARGE SCALE GENOMIC DNA]</scope>
    <source>
        <strain evidence="1">JCA_2017</strain>
    </source>
</reference>
<name>A0A371FU68_MUCPR</name>
<keyword evidence="2" id="KW-1185">Reference proteome</keyword>